<comment type="caution">
    <text evidence="1">The sequence shown here is derived from an EMBL/GenBank/DDBJ whole genome shotgun (WGS) entry which is preliminary data.</text>
</comment>
<dbReference type="RefSeq" id="WP_048228552.1">
    <property type="nucleotide sequence ID" value="NZ_JAXROK010000008.1"/>
</dbReference>
<sequence length="61" mass="6641">MAETTLPFLKKASELAHMEPLPDDVIEQLDAICKEAGEATPEGRMIGVLIGSVYTRLNNPD</sequence>
<evidence type="ECO:0000313" key="2">
    <source>
        <dbReference type="Proteomes" id="UP000291623"/>
    </source>
</evidence>
<dbReference type="Proteomes" id="UP000291623">
    <property type="component" value="Unassembled WGS sequence"/>
</dbReference>
<dbReference type="AlphaFoldDB" id="A0AAE8UCD0"/>
<organism evidence="1 2">
    <name type="scientific">Enterobacter quasihormaechei</name>
    <dbReference type="NCBI Taxonomy" id="2529382"/>
    <lineage>
        <taxon>Bacteria</taxon>
        <taxon>Pseudomonadati</taxon>
        <taxon>Pseudomonadota</taxon>
        <taxon>Gammaproteobacteria</taxon>
        <taxon>Enterobacterales</taxon>
        <taxon>Enterobacteriaceae</taxon>
        <taxon>Enterobacter</taxon>
    </lineage>
</organism>
<accession>A0AAE8UCD0</accession>
<protein>
    <submittedName>
        <fullName evidence="1">Uncharacterized protein</fullName>
    </submittedName>
</protein>
<dbReference type="GeneID" id="92384912"/>
<proteinExistence type="predicted"/>
<gene>
    <name evidence="1" type="ORF">E0L16_08960</name>
</gene>
<dbReference type="EMBL" id="SJON01000005">
    <property type="protein sequence ID" value="TCB87518.1"/>
    <property type="molecule type" value="Genomic_DNA"/>
</dbReference>
<name>A0AAE8UCD0_9ENTR</name>
<evidence type="ECO:0000313" key="1">
    <source>
        <dbReference type="EMBL" id="TCB87518.1"/>
    </source>
</evidence>
<reference evidence="1 2" key="1">
    <citation type="submission" date="2019-02" db="EMBL/GenBank/DDBJ databases">
        <title>The draft genome of Enterobacter spp. strains.</title>
        <authorList>
            <person name="Wang C."/>
            <person name="Feng Y."/>
            <person name="Zong Z."/>
        </authorList>
    </citation>
    <scope>NUCLEOTIDE SEQUENCE [LARGE SCALE GENOMIC DNA]</scope>
    <source>
        <strain evidence="1 2">WCHEQ120003</strain>
    </source>
</reference>